<evidence type="ECO:0000313" key="3">
    <source>
        <dbReference type="Proteomes" id="UP000183287"/>
    </source>
</evidence>
<accession>A0A1I4PSD1</accession>
<sequence length="53" mass="5564">MSITLLSAVPGGGKSSYVVWHEIKPAVEAGRIVYTAGIPKLKLPTIVARATTN</sequence>
<organism evidence="2 3">
    <name type="scientific">Nitrosomonas communis</name>
    <dbReference type="NCBI Taxonomy" id="44574"/>
    <lineage>
        <taxon>Bacteria</taxon>
        <taxon>Pseudomonadati</taxon>
        <taxon>Pseudomonadota</taxon>
        <taxon>Betaproteobacteria</taxon>
        <taxon>Nitrosomonadales</taxon>
        <taxon>Nitrosomonadaceae</taxon>
        <taxon>Nitrosomonas</taxon>
    </lineage>
</organism>
<keyword evidence="3" id="KW-1185">Reference proteome</keyword>
<evidence type="ECO:0000313" key="2">
    <source>
        <dbReference type="EMBL" id="SFM30430.1"/>
    </source>
</evidence>
<dbReference type="InterPro" id="IPR008900">
    <property type="entry name" value="Zot_N"/>
</dbReference>
<dbReference type="EMBL" id="FOUB01000022">
    <property type="protein sequence ID" value="SFM30430.1"/>
    <property type="molecule type" value="Genomic_DNA"/>
</dbReference>
<name>A0A1I4PSD1_9PROT</name>
<proteinExistence type="predicted"/>
<reference evidence="3" key="1">
    <citation type="submission" date="2016-10" db="EMBL/GenBank/DDBJ databases">
        <authorList>
            <person name="Varghese N."/>
            <person name="Submissions S."/>
        </authorList>
    </citation>
    <scope>NUCLEOTIDE SEQUENCE [LARGE SCALE GENOMIC DNA]</scope>
    <source>
        <strain evidence="3">Nm44</strain>
    </source>
</reference>
<feature type="domain" description="Zona occludens toxin N-terminal" evidence="1">
    <location>
        <begin position="3"/>
        <end position="46"/>
    </location>
</feature>
<dbReference type="RefSeq" id="WP_177198091.1">
    <property type="nucleotide sequence ID" value="NZ_FOUB01000022.1"/>
</dbReference>
<dbReference type="Proteomes" id="UP000183287">
    <property type="component" value="Unassembled WGS sequence"/>
</dbReference>
<dbReference type="Gene3D" id="3.40.50.300">
    <property type="entry name" value="P-loop containing nucleotide triphosphate hydrolases"/>
    <property type="match status" value="1"/>
</dbReference>
<dbReference type="InterPro" id="IPR027417">
    <property type="entry name" value="P-loop_NTPase"/>
</dbReference>
<gene>
    <name evidence="2" type="ORF">SAMN05421863_102244</name>
</gene>
<dbReference type="AlphaFoldDB" id="A0A1I4PSD1"/>
<protein>
    <submittedName>
        <fullName evidence="2">Zonular occludens toxin (Zot)</fullName>
    </submittedName>
</protein>
<evidence type="ECO:0000259" key="1">
    <source>
        <dbReference type="Pfam" id="PF05707"/>
    </source>
</evidence>
<dbReference type="Pfam" id="PF05707">
    <property type="entry name" value="Zot"/>
    <property type="match status" value="1"/>
</dbReference>